<accession>A0ABY4WC15</accession>
<dbReference type="InterPro" id="IPR051398">
    <property type="entry name" value="Polysacch_Deacetylase"/>
</dbReference>
<name>A0ABY4WC15_9BACL</name>
<dbReference type="SUPFAM" id="SSF88713">
    <property type="entry name" value="Glycoside hydrolase/deacetylase"/>
    <property type="match status" value="1"/>
</dbReference>
<dbReference type="InterPro" id="IPR012854">
    <property type="entry name" value="Cu_amine_oxidase-like_N"/>
</dbReference>
<dbReference type="InterPro" id="IPR002509">
    <property type="entry name" value="NODB_dom"/>
</dbReference>
<dbReference type="PANTHER" id="PTHR34216:SF3">
    <property type="entry name" value="POLY-BETA-1,6-N-ACETYL-D-GLUCOSAMINE N-DEACETYLASE"/>
    <property type="match status" value="1"/>
</dbReference>
<protein>
    <submittedName>
        <fullName evidence="5">Stalk domain-containing protein</fullName>
    </submittedName>
</protein>
<dbReference type="RefSeq" id="WP_251871495.1">
    <property type="nucleotide sequence ID" value="NZ_CP098755.1"/>
</dbReference>
<dbReference type="EMBL" id="CP098755">
    <property type="protein sequence ID" value="USG64381.1"/>
    <property type="molecule type" value="Genomic_DNA"/>
</dbReference>
<dbReference type="Pfam" id="PF07833">
    <property type="entry name" value="Cu_amine_oxidN1"/>
    <property type="match status" value="1"/>
</dbReference>
<evidence type="ECO:0000256" key="1">
    <source>
        <dbReference type="ARBA" id="ARBA00004613"/>
    </source>
</evidence>
<dbReference type="Pfam" id="PF01522">
    <property type="entry name" value="Polysacc_deac_1"/>
    <property type="match status" value="1"/>
</dbReference>
<keyword evidence="2 3" id="KW-0732">Signal</keyword>
<feature type="signal peptide" evidence="3">
    <location>
        <begin position="1"/>
        <end position="22"/>
    </location>
</feature>
<evidence type="ECO:0000313" key="6">
    <source>
        <dbReference type="Proteomes" id="UP001056500"/>
    </source>
</evidence>
<evidence type="ECO:0000256" key="2">
    <source>
        <dbReference type="ARBA" id="ARBA00022729"/>
    </source>
</evidence>
<evidence type="ECO:0000259" key="4">
    <source>
        <dbReference type="PROSITE" id="PS51677"/>
    </source>
</evidence>
<dbReference type="Proteomes" id="UP001056500">
    <property type="component" value="Chromosome"/>
</dbReference>
<feature type="domain" description="NodB homology" evidence="4">
    <location>
        <begin position="161"/>
        <end position="374"/>
    </location>
</feature>
<dbReference type="InterPro" id="IPR011330">
    <property type="entry name" value="Glyco_hydro/deAcase_b/a-brl"/>
</dbReference>
<reference evidence="5" key="1">
    <citation type="submission" date="2022-06" db="EMBL/GenBank/DDBJ databases">
        <title>Genome sequencing of Brevibacillus sp. BB3-R1.</title>
        <authorList>
            <person name="Heo J."/>
            <person name="Lee D."/>
            <person name="Won M."/>
            <person name="Han B.-H."/>
            <person name="Hong S.-B."/>
            <person name="Kwon S.-W."/>
        </authorList>
    </citation>
    <scope>NUCLEOTIDE SEQUENCE</scope>
    <source>
        <strain evidence="5">BB3-R1</strain>
    </source>
</reference>
<dbReference type="InterPro" id="IPR036582">
    <property type="entry name" value="Mao_N_sf"/>
</dbReference>
<gene>
    <name evidence="5" type="ORF">NDK47_19805</name>
</gene>
<organism evidence="5 6">
    <name type="scientific">Brevibacillus ruminantium</name>
    <dbReference type="NCBI Taxonomy" id="2950604"/>
    <lineage>
        <taxon>Bacteria</taxon>
        <taxon>Bacillati</taxon>
        <taxon>Bacillota</taxon>
        <taxon>Bacilli</taxon>
        <taxon>Bacillales</taxon>
        <taxon>Paenibacillaceae</taxon>
        <taxon>Brevibacillus</taxon>
    </lineage>
</organism>
<dbReference type="PROSITE" id="PS51677">
    <property type="entry name" value="NODB"/>
    <property type="match status" value="1"/>
</dbReference>
<dbReference type="Gene3D" id="3.20.20.370">
    <property type="entry name" value="Glycoside hydrolase/deacetylase"/>
    <property type="match status" value="1"/>
</dbReference>
<keyword evidence="6" id="KW-1185">Reference proteome</keyword>
<comment type="subcellular location">
    <subcellularLocation>
        <location evidence="1">Secreted</location>
    </subcellularLocation>
</comment>
<dbReference type="SUPFAM" id="SSF55383">
    <property type="entry name" value="Copper amine oxidase, domain N"/>
    <property type="match status" value="2"/>
</dbReference>
<proteinExistence type="predicted"/>
<dbReference type="Gene3D" id="3.30.457.10">
    <property type="entry name" value="Copper amine oxidase-like, N-terminal domain"/>
    <property type="match status" value="1"/>
</dbReference>
<feature type="chain" id="PRO_5047508676" evidence="3">
    <location>
        <begin position="23"/>
        <end position="386"/>
    </location>
</feature>
<dbReference type="PANTHER" id="PTHR34216">
    <property type="match status" value="1"/>
</dbReference>
<sequence length="386" mass="43141">MKKIASTLVAGIVVLSGVWASADSNITIKMNGHELQTDVPPQIVKGSTLVPIRSVAEGLGASVTFDADKRIVFVTDGKQKQSVPITYQQNSNQINEIKLVVNGKEVKSDVAPRIVNGRAMVPVRVIAEQFGSSVEWNPEKKTIWIANKIINPAAKDFQGQAMITFSYDDGLDTFYENALPLHEKYGIPATLNVIAERIKNGANTEFLDADQIKDSYARGVEIGSHAYSHYDPLTSNNDEDLEFELSKSKEILLGIVPKVDTIAIPFSAYDNRVREVAKKYYKGVRVFEHQQNHIPPDDPYWLHTAIAVTNETTFDQIKARIDEAVKNKQWCIIMLHGIKTENDELYEIKPELLKRTLEYVNHLGREKILPVNTIDGLTISAQKQGK</sequence>
<evidence type="ECO:0000313" key="5">
    <source>
        <dbReference type="EMBL" id="USG64381.1"/>
    </source>
</evidence>
<dbReference type="CDD" id="cd10970">
    <property type="entry name" value="CE4_DAC_u1_6s"/>
    <property type="match status" value="1"/>
</dbReference>
<evidence type="ECO:0000256" key="3">
    <source>
        <dbReference type="SAM" id="SignalP"/>
    </source>
</evidence>